<organism evidence="1 2">
    <name type="scientific">Mameliella alba</name>
    <dbReference type="NCBI Taxonomy" id="561184"/>
    <lineage>
        <taxon>Bacteria</taxon>
        <taxon>Pseudomonadati</taxon>
        <taxon>Pseudomonadota</taxon>
        <taxon>Alphaproteobacteria</taxon>
        <taxon>Rhodobacterales</taxon>
        <taxon>Roseobacteraceae</taxon>
        <taxon>Mameliella</taxon>
    </lineage>
</organism>
<evidence type="ECO:0000313" key="2">
    <source>
        <dbReference type="Proteomes" id="UP000030960"/>
    </source>
</evidence>
<gene>
    <name evidence="1" type="ORF">OA50_03980</name>
</gene>
<sequence>MENTNCVGGFRALPKEKTLAGKMRRCGIEIEFSGIDEGNTSQIVAQTLGGLVKRQGPHLFTIEDSGLGTICVELDTRYAKPGNQFLPEGVLDAARAVVPVEVVTPPLIPEQMDRVLDLTKALQKASGKGTSDSLFAGFGIHFNPEITGYEDPYMLRTVIAYGLLEPWLREWRPLDMSRRILPFVDPWPLQFTDALVAADDLDLSVLRHLVHSHLNGRNYGLDLLPILHAHDPEGFAAMFGKEASGARPAFHFRLPDCRLDEPDWCITDEWDRWWLVEALAADEARFDALYQAWRQGAGHGGLWVEEVAGQIGKNGEELFR</sequence>
<dbReference type="PATRIC" id="fig|1515334.3.peg.4012"/>
<proteinExistence type="predicted"/>
<reference evidence="1 2" key="1">
    <citation type="submission" date="2014-10" db="EMBL/GenBank/DDBJ databases">
        <title>Genome sequence of Ponticoccus sp. strain UMTAT08 isolated from clonal culture of toxic dinoflagellate Alexandrium tamiyavanichii.</title>
        <authorList>
            <person name="Gan H.Y."/>
            <person name="Muhd D.-D."/>
            <person name="Mohd Noor M.E."/>
            <person name="Yeong Y.S."/>
            <person name="Usup G."/>
        </authorList>
    </citation>
    <scope>NUCLEOTIDE SEQUENCE [LARGE SCALE GENOMIC DNA]</scope>
    <source>
        <strain evidence="1 2">UMTAT08</strain>
    </source>
</reference>
<accession>A0A0B3RJS0</accession>
<dbReference type="EMBL" id="JSUQ01000017">
    <property type="protein sequence ID" value="KHQ51485.1"/>
    <property type="molecule type" value="Genomic_DNA"/>
</dbReference>
<dbReference type="Pfam" id="PF12224">
    <property type="entry name" value="Amidoligase_2"/>
    <property type="match status" value="1"/>
</dbReference>
<dbReference type="InterPro" id="IPR022025">
    <property type="entry name" value="Amidoligase_2"/>
</dbReference>
<comment type="caution">
    <text evidence="1">The sequence shown here is derived from an EMBL/GenBank/DDBJ whole genome shotgun (WGS) entry which is preliminary data.</text>
</comment>
<evidence type="ECO:0000313" key="1">
    <source>
        <dbReference type="EMBL" id="KHQ51485.1"/>
    </source>
</evidence>
<dbReference type="OrthoDB" id="5597599at2"/>
<keyword evidence="2" id="KW-1185">Reference proteome</keyword>
<protein>
    <recommendedName>
        <fullName evidence="3">Amidoligase enzyme</fullName>
    </recommendedName>
</protein>
<dbReference type="Proteomes" id="UP000030960">
    <property type="component" value="Unassembled WGS sequence"/>
</dbReference>
<evidence type="ECO:0008006" key="3">
    <source>
        <dbReference type="Google" id="ProtNLM"/>
    </source>
</evidence>
<dbReference type="AlphaFoldDB" id="A0A0B3RJS0"/>
<dbReference type="STRING" id="561184.SAMN05216376_11596"/>
<dbReference type="RefSeq" id="WP_052244683.1">
    <property type="nucleotide sequence ID" value="NZ_JSUQ01000017.1"/>
</dbReference>
<name>A0A0B3RJS0_9RHOB</name>